<dbReference type="EMBL" id="KQ434864">
    <property type="protein sequence ID" value="KZC09129.1"/>
    <property type="molecule type" value="Genomic_DNA"/>
</dbReference>
<dbReference type="Proteomes" id="UP000076502">
    <property type="component" value="Unassembled WGS sequence"/>
</dbReference>
<feature type="compositionally biased region" description="Basic and acidic residues" evidence="1">
    <location>
        <begin position="114"/>
        <end position="126"/>
    </location>
</feature>
<protein>
    <submittedName>
        <fullName evidence="2">Uncharacterized protein</fullName>
    </submittedName>
</protein>
<feature type="compositionally biased region" description="Acidic residues" evidence="1">
    <location>
        <begin position="147"/>
        <end position="163"/>
    </location>
</feature>
<proteinExistence type="predicted"/>
<evidence type="ECO:0000313" key="2">
    <source>
        <dbReference type="EMBL" id="KZC09129.1"/>
    </source>
</evidence>
<feature type="region of interest" description="Disordered" evidence="1">
    <location>
        <begin position="197"/>
        <end position="227"/>
    </location>
</feature>
<evidence type="ECO:0000313" key="3">
    <source>
        <dbReference type="Proteomes" id="UP000076502"/>
    </source>
</evidence>
<evidence type="ECO:0000256" key="1">
    <source>
        <dbReference type="SAM" id="MobiDB-lite"/>
    </source>
</evidence>
<sequence>MQGGQNIPAKKLQTVDVCGGRKFICNPKNHENLVPFAKLVSQLAEPSESILQRPIPRPSEDILGGNSVSRGKPKALRAKLRAELRLQECSKERKERQTFGVSLLRVESIGRSRHPDVALDSHRDPRSTSVTGNRTTDNSRPAGVNGDENDVETKEEVEEVEDTKEERKKARPSSREQFGNSILPSCFVGHRRCPTVRQDKSAGDRVPKIKKTRGTPPWKTEKEQAEVPIAGYAEGKTERVQVS</sequence>
<reference evidence="2 3" key="1">
    <citation type="submission" date="2015-07" db="EMBL/GenBank/DDBJ databases">
        <title>The genome of Dufourea novaeangliae.</title>
        <authorList>
            <person name="Pan H."/>
            <person name="Kapheim K."/>
        </authorList>
    </citation>
    <scope>NUCLEOTIDE SEQUENCE [LARGE SCALE GENOMIC DNA]</scope>
    <source>
        <strain evidence="2">0120121106</strain>
        <tissue evidence="2">Whole body</tissue>
    </source>
</reference>
<feature type="compositionally biased region" description="Polar residues" evidence="1">
    <location>
        <begin position="127"/>
        <end position="139"/>
    </location>
</feature>
<feature type="compositionally biased region" description="Basic and acidic residues" evidence="1">
    <location>
        <begin position="197"/>
        <end position="207"/>
    </location>
</feature>
<feature type="region of interest" description="Disordered" evidence="1">
    <location>
        <begin position="114"/>
        <end position="183"/>
    </location>
</feature>
<organism evidence="2 3">
    <name type="scientific">Dufourea novaeangliae</name>
    <name type="common">Sweat bee</name>
    <dbReference type="NCBI Taxonomy" id="178035"/>
    <lineage>
        <taxon>Eukaryota</taxon>
        <taxon>Metazoa</taxon>
        <taxon>Ecdysozoa</taxon>
        <taxon>Arthropoda</taxon>
        <taxon>Hexapoda</taxon>
        <taxon>Insecta</taxon>
        <taxon>Pterygota</taxon>
        <taxon>Neoptera</taxon>
        <taxon>Endopterygota</taxon>
        <taxon>Hymenoptera</taxon>
        <taxon>Apocrita</taxon>
        <taxon>Aculeata</taxon>
        <taxon>Apoidea</taxon>
        <taxon>Anthophila</taxon>
        <taxon>Halictidae</taxon>
        <taxon>Rophitinae</taxon>
        <taxon>Dufourea</taxon>
    </lineage>
</organism>
<name>A0A154PB40_DUFNO</name>
<dbReference type="AlphaFoldDB" id="A0A154PB40"/>
<keyword evidence="3" id="KW-1185">Reference proteome</keyword>
<gene>
    <name evidence="2" type="ORF">WN55_11593</name>
</gene>
<accession>A0A154PB40</accession>